<dbReference type="AlphaFoldDB" id="A0A1I1LL48"/>
<feature type="domain" description="Bacterial sugar transferase" evidence="10">
    <location>
        <begin position="263"/>
        <end position="456"/>
    </location>
</feature>
<dbReference type="GO" id="GO:0016780">
    <property type="term" value="F:phosphotransferase activity, for other substituted phosphate groups"/>
    <property type="evidence" value="ECO:0007669"/>
    <property type="project" value="TreeGrafter"/>
</dbReference>
<gene>
    <name evidence="11" type="ORF">SAMN04488094_108179</name>
</gene>
<evidence type="ECO:0000256" key="5">
    <source>
        <dbReference type="ARBA" id="ARBA00022692"/>
    </source>
</evidence>
<dbReference type="EMBL" id="FOLG01000008">
    <property type="protein sequence ID" value="SFC73751.1"/>
    <property type="molecule type" value="Genomic_DNA"/>
</dbReference>
<keyword evidence="8" id="KW-0270">Exopolysaccharide synthesis</keyword>
<evidence type="ECO:0000256" key="7">
    <source>
        <dbReference type="ARBA" id="ARBA00023136"/>
    </source>
</evidence>
<dbReference type="PANTHER" id="PTHR30576:SF4">
    <property type="entry name" value="UNDECAPRENYL-PHOSPHATE GALACTOSE PHOSPHOTRANSFERASE"/>
    <property type="match status" value="1"/>
</dbReference>
<keyword evidence="6 9" id="KW-1133">Transmembrane helix</keyword>
<dbReference type="GO" id="GO:0000271">
    <property type="term" value="P:polysaccharide biosynthetic process"/>
    <property type="evidence" value="ECO:0007669"/>
    <property type="project" value="UniProtKB-KW"/>
</dbReference>
<keyword evidence="4 11" id="KW-0808">Transferase</keyword>
<feature type="transmembrane region" description="Helical" evidence="9">
    <location>
        <begin position="104"/>
        <end position="122"/>
    </location>
</feature>
<dbReference type="Proteomes" id="UP000198728">
    <property type="component" value="Unassembled WGS sequence"/>
</dbReference>
<reference evidence="11 12" key="1">
    <citation type="submission" date="2016-10" db="EMBL/GenBank/DDBJ databases">
        <authorList>
            <person name="de Groot N.N."/>
        </authorList>
    </citation>
    <scope>NUCLEOTIDE SEQUENCE [LARGE SCALE GENOMIC DNA]</scope>
    <source>
        <strain evidence="11 12">DSM 19548</strain>
    </source>
</reference>
<feature type="transmembrane region" description="Helical" evidence="9">
    <location>
        <begin position="128"/>
        <end position="147"/>
    </location>
</feature>
<organism evidence="11 12">
    <name type="scientific">Tropicimonas isoalkanivorans</name>
    <dbReference type="NCBI Taxonomy" id="441112"/>
    <lineage>
        <taxon>Bacteria</taxon>
        <taxon>Pseudomonadati</taxon>
        <taxon>Pseudomonadota</taxon>
        <taxon>Alphaproteobacteria</taxon>
        <taxon>Rhodobacterales</taxon>
        <taxon>Roseobacteraceae</taxon>
        <taxon>Tropicimonas</taxon>
    </lineage>
</organism>
<evidence type="ECO:0000256" key="1">
    <source>
        <dbReference type="ARBA" id="ARBA00004236"/>
    </source>
</evidence>
<feature type="transmembrane region" description="Helical" evidence="9">
    <location>
        <begin position="268"/>
        <end position="289"/>
    </location>
</feature>
<name>A0A1I1LL48_9RHOB</name>
<evidence type="ECO:0000256" key="4">
    <source>
        <dbReference type="ARBA" id="ARBA00022679"/>
    </source>
</evidence>
<comment type="subcellular location">
    <subcellularLocation>
        <location evidence="1">Cell membrane</location>
    </subcellularLocation>
</comment>
<evidence type="ECO:0000256" key="2">
    <source>
        <dbReference type="ARBA" id="ARBA00006464"/>
    </source>
</evidence>
<protein>
    <submittedName>
        <fullName evidence="11">Sugar transferase involved in LPS biosynthesis (Colanic, teichoic acid)</fullName>
    </submittedName>
</protein>
<sequence>MTTHITNFIPPGHDLTGFTEATDASGRRVGRYLISAGLSLGIADVVAIFAAVKGLGLVAPDLAENHAVQPALILAAAIQIGLKAFQGMYPGYGLHHDAALKRGARAWCGAVSIAAIAAMLFVDANSPALTAIALTFVVAGILQIVFASGTRLALTWAGLWGQKVHLRGDAQRVDALQHHLTSDRRLGLRPVPLHQKASVLLWAGDAATDPTALARLKNTYADVILVSDLPKVSLSGFHNSHHGGEIGLRLSRQGASTGGTILKRIFDLVLTVPIVIAALPILVLAAIAIRLTDPGPIFYTQVREGLGGRKIRILKLRTMYRDADRLLAELLERDPEARAEWNTHFKLRNDPRILPVVGTLLREFSLDELPQVFNVILGDMSLVGPRPFPEYHLAAMCPEFRARRASVVPGLTGIWQISDRSQADVALQEQLDGYYLNNRSFWLDVSILYRTVGAVFGRNGAY</sequence>
<dbReference type="Pfam" id="PF02397">
    <property type="entry name" value="Bac_transf"/>
    <property type="match status" value="1"/>
</dbReference>
<keyword evidence="5 9" id="KW-0812">Transmembrane</keyword>
<evidence type="ECO:0000313" key="11">
    <source>
        <dbReference type="EMBL" id="SFC73751.1"/>
    </source>
</evidence>
<comment type="similarity">
    <text evidence="2">Belongs to the bacterial sugar transferase family.</text>
</comment>
<dbReference type="STRING" id="441112.SAMN04488094_108179"/>
<evidence type="ECO:0000259" key="10">
    <source>
        <dbReference type="Pfam" id="PF02397"/>
    </source>
</evidence>
<keyword evidence="3" id="KW-1003">Cell membrane</keyword>
<evidence type="ECO:0000256" key="9">
    <source>
        <dbReference type="SAM" id="Phobius"/>
    </source>
</evidence>
<dbReference type="InterPro" id="IPR003362">
    <property type="entry name" value="Bact_transf"/>
</dbReference>
<accession>A0A1I1LL48</accession>
<feature type="transmembrane region" description="Helical" evidence="9">
    <location>
        <begin position="72"/>
        <end position="92"/>
    </location>
</feature>
<dbReference type="RefSeq" id="WP_093361366.1">
    <property type="nucleotide sequence ID" value="NZ_FOLG01000008.1"/>
</dbReference>
<evidence type="ECO:0000256" key="6">
    <source>
        <dbReference type="ARBA" id="ARBA00022989"/>
    </source>
</evidence>
<keyword evidence="12" id="KW-1185">Reference proteome</keyword>
<dbReference type="GO" id="GO:0005886">
    <property type="term" value="C:plasma membrane"/>
    <property type="evidence" value="ECO:0007669"/>
    <property type="project" value="UniProtKB-SubCell"/>
</dbReference>
<keyword evidence="7 9" id="KW-0472">Membrane</keyword>
<evidence type="ECO:0000256" key="8">
    <source>
        <dbReference type="ARBA" id="ARBA00023169"/>
    </source>
</evidence>
<dbReference type="PANTHER" id="PTHR30576">
    <property type="entry name" value="COLANIC BIOSYNTHESIS UDP-GLUCOSE LIPID CARRIER TRANSFERASE"/>
    <property type="match status" value="1"/>
</dbReference>
<dbReference type="OrthoDB" id="9808602at2"/>
<evidence type="ECO:0000313" key="12">
    <source>
        <dbReference type="Proteomes" id="UP000198728"/>
    </source>
</evidence>
<evidence type="ECO:0000256" key="3">
    <source>
        <dbReference type="ARBA" id="ARBA00022475"/>
    </source>
</evidence>
<proteinExistence type="inferred from homology"/>
<feature type="transmembrane region" description="Helical" evidence="9">
    <location>
        <begin position="32"/>
        <end position="52"/>
    </location>
</feature>